<sequence length="77" mass="8869">MAVAKKAYVCLDSQQQYHQKCDQHANVLWYEWDISTKQSQVEKLSKLAHWLCSTLRNIGVTHDIPKVKPERGLGITC</sequence>
<proteinExistence type="predicted"/>
<keyword evidence="2" id="KW-1185">Reference proteome</keyword>
<evidence type="ECO:0000313" key="1">
    <source>
        <dbReference type="EMBL" id="CBI30915.3"/>
    </source>
</evidence>
<name>D7TK93_VITVI</name>
<dbReference type="Proteomes" id="UP000009183">
    <property type="component" value="Chromosome 10"/>
</dbReference>
<evidence type="ECO:0000313" key="2">
    <source>
        <dbReference type="Proteomes" id="UP000009183"/>
    </source>
</evidence>
<dbReference type="PaxDb" id="29760-VIT_10s0003g03760.t01"/>
<protein>
    <submittedName>
        <fullName evidence="1">Uncharacterized protein</fullName>
    </submittedName>
</protein>
<reference evidence="2" key="1">
    <citation type="journal article" date="2007" name="Nature">
        <title>The grapevine genome sequence suggests ancestral hexaploidization in major angiosperm phyla.</title>
        <authorList>
            <consortium name="The French-Italian Public Consortium for Grapevine Genome Characterization."/>
            <person name="Jaillon O."/>
            <person name="Aury J.-M."/>
            <person name="Noel B."/>
            <person name="Policriti A."/>
            <person name="Clepet C."/>
            <person name="Casagrande A."/>
            <person name="Choisne N."/>
            <person name="Aubourg S."/>
            <person name="Vitulo N."/>
            <person name="Jubin C."/>
            <person name="Vezzi A."/>
            <person name="Legeai F."/>
            <person name="Hugueney P."/>
            <person name="Dasilva C."/>
            <person name="Horner D."/>
            <person name="Mica E."/>
            <person name="Jublot D."/>
            <person name="Poulain J."/>
            <person name="Bruyere C."/>
            <person name="Billault A."/>
            <person name="Segurens B."/>
            <person name="Gouyvenoux M."/>
            <person name="Ugarte E."/>
            <person name="Cattonaro F."/>
            <person name="Anthouard V."/>
            <person name="Vico V."/>
            <person name="Del Fabbro C."/>
            <person name="Alaux M."/>
            <person name="Di Gaspero G."/>
            <person name="Dumas V."/>
            <person name="Felice N."/>
            <person name="Paillard S."/>
            <person name="Juman I."/>
            <person name="Moroldo M."/>
            <person name="Scalabrin S."/>
            <person name="Canaguier A."/>
            <person name="Le Clainche I."/>
            <person name="Malacrida G."/>
            <person name="Durand E."/>
            <person name="Pesole G."/>
            <person name="Laucou V."/>
            <person name="Chatelet P."/>
            <person name="Merdinoglu D."/>
            <person name="Delledonne M."/>
            <person name="Pezzotti M."/>
            <person name="Lecharny A."/>
            <person name="Scarpelli C."/>
            <person name="Artiguenave F."/>
            <person name="Pe M.E."/>
            <person name="Valle G."/>
            <person name="Morgante M."/>
            <person name="Caboche M."/>
            <person name="Adam-Blondon A.-F."/>
            <person name="Weissenbach J."/>
            <person name="Quetier F."/>
            <person name="Wincker P."/>
        </authorList>
    </citation>
    <scope>NUCLEOTIDE SEQUENCE [LARGE SCALE GENOMIC DNA]</scope>
    <source>
        <strain evidence="2">cv. Pinot noir / PN40024</strain>
    </source>
</reference>
<accession>D7TK93</accession>
<dbReference type="EMBL" id="FN595992">
    <property type="protein sequence ID" value="CBI30915.3"/>
    <property type="molecule type" value="Genomic_DNA"/>
</dbReference>
<dbReference type="HOGENOM" id="CLU_2643059_0_0_1"/>
<gene>
    <name evidence="1" type="ordered locus">VIT_10s0003g03760</name>
</gene>
<organism evidence="1 2">
    <name type="scientific">Vitis vinifera</name>
    <name type="common">Grape</name>
    <dbReference type="NCBI Taxonomy" id="29760"/>
    <lineage>
        <taxon>Eukaryota</taxon>
        <taxon>Viridiplantae</taxon>
        <taxon>Streptophyta</taxon>
        <taxon>Embryophyta</taxon>
        <taxon>Tracheophyta</taxon>
        <taxon>Spermatophyta</taxon>
        <taxon>Magnoliopsida</taxon>
        <taxon>eudicotyledons</taxon>
        <taxon>Gunneridae</taxon>
        <taxon>Pentapetalae</taxon>
        <taxon>rosids</taxon>
        <taxon>Vitales</taxon>
        <taxon>Vitaceae</taxon>
        <taxon>Viteae</taxon>
        <taxon>Vitis</taxon>
    </lineage>
</organism>
<dbReference type="AlphaFoldDB" id="D7TK93"/>
<dbReference type="InParanoid" id="D7TK93"/>